<dbReference type="PANTHER" id="PTHR43434:SF1">
    <property type="entry name" value="PHOSPHOGLYCOLATE PHOSPHATASE"/>
    <property type="match status" value="1"/>
</dbReference>
<dbReference type="PRINTS" id="PR00413">
    <property type="entry name" value="HADHALOGNASE"/>
</dbReference>
<dbReference type="Gene3D" id="3.40.50.1000">
    <property type="entry name" value="HAD superfamily/HAD-like"/>
    <property type="match status" value="1"/>
</dbReference>
<dbReference type="NCBIfam" id="TIGR01549">
    <property type="entry name" value="HAD-SF-IA-v1"/>
    <property type="match status" value="1"/>
</dbReference>
<dbReference type="Gene3D" id="1.10.150.240">
    <property type="entry name" value="Putative phosphatase, domain 2"/>
    <property type="match status" value="1"/>
</dbReference>
<dbReference type="Pfam" id="PF13419">
    <property type="entry name" value="HAD_2"/>
    <property type="match status" value="1"/>
</dbReference>
<dbReference type="AlphaFoldDB" id="A0A1M6YFI2"/>
<evidence type="ECO:0000256" key="2">
    <source>
        <dbReference type="ARBA" id="ARBA00004818"/>
    </source>
</evidence>
<sequence>MQYKAVIFDLDGTLLNTLDDLADSANRALAARGFPTYTVDEYKYFIGDGAEMLVRRALPEGNRDDDAVFGVLDAFKEDYSRNWNVKTRIYEGVNDLLSAVDGLGVRKAVLSNKPHEYTLLCVEEYFAPGTFEMVLGMRPEVPKKPDPAGAFEIVQSLSLNPEECVFLGDSSTDIHTAKNANMLAVGALWGFRTADELTQAGAQVEIRTPMELMNYLKR</sequence>
<accession>A0A1M6YFI2</accession>
<dbReference type="InterPro" id="IPR023214">
    <property type="entry name" value="HAD_sf"/>
</dbReference>
<dbReference type="EC" id="3.1.3.18" evidence="4"/>
<evidence type="ECO:0000313" key="5">
    <source>
        <dbReference type="EMBL" id="SHL17008.1"/>
    </source>
</evidence>
<dbReference type="GO" id="GO:0005829">
    <property type="term" value="C:cytosol"/>
    <property type="evidence" value="ECO:0007669"/>
    <property type="project" value="TreeGrafter"/>
</dbReference>
<organism evidence="5 6">
    <name type="scientific">Desulfatibacillum alkenivorans DSM 16219</name>
    <dbReference type="NCBI Taxonomy" id="1121393"/>
    <lineage>
        <taxon>Bacteria</taxon>
        <taxon>Pseudomonadati</taxon>
        <taxon>Thermodesulfobacteriota</taxon>
        <taxon>Desulfobacteria</taxon>
        <taxon>Desulfobacterales</taxon>
        <taxon>Desulfatibacillaceae</taxon>
        <taxon>Desulfatibacillum</taxon>
    </lineage>
</organism>
<dbReference type="OrthoDB" id="9792518at2"/>
<dbReference type="InterPro" id="IPR023198">
    <property type="entry name" value="PGP-like_dom2"/>
</dbReference>
<dbReference type="SFLD" id="SFLDG01135">
    <property type="entry name" value="C1.5.6:_HAD__Beta-PGM__Phospha"/>
    <property type="match status" value="1"/>
</dbReference>
<proteinExistence type="inferred from homology"/>
<dbReference type="PROSITE" id="PS01228">
    <property type="entry name" value="COF_1"/>
    <property type="match status" value="1"/>
</dbReference>
<dbReference type="STRING" id="1121393.SAMN02745216_04740"/>
<name>A0A1M6YFI2_9BACT</name>
<dbReference type="SUPFAM" id="SSF56784">
    <property type="entry name" value="HAD-like"/>
    <property type="match status" value="1"/>
</dbReference>
<dbReference type="Proteomes" id="UP000183994">
    <property type="component" value="Unassembled WGS sequence"/>
</dbReference>
<dbReference type="InterPro" id="IPR041492">
    <property type="entry name" value="HAD_2"/>
</dbReference>
<comment type="similarity">
    <text evidence="3">Belongs to the HAD-like hydrolase superfamily. CbbY/CbbZ/Gph/YieH family.</text>
</comment>
<dbReference type="SFLD" id="SFLDS00003">
    <property type="entry name" value="Haloacid_Dehalogenase"/>
    <property type="match status" value="1"/>
</dbReference>
<dbReference type="RefSeq" id="WP_073478722.1">
    <property type="nucleotide sequence ID" value="NZ_FQZU01000049.1"/>
</dbReference>
<dbReference type="GO" id="GO:0006281">
    <property type="term" value="P:DNA repair"/>
    <property type="evidence" value="ECO:0007669"/>
    <property type="project" value="TreeGrafter"/>
</dbReference>
<dbReference type="InterPro" id="IPR050155">
    <property type="entry name" value="HAD-like_hydrolase_sf"/>
</dbReference>
<dbReference type="SFLD" id="SFLDG01129">
    <property type="entry name" value="C1.5:_HAD__Beta-PGM__Phosphata"/>
    <property type="match status" value="1"/>
</dbReference>
<protein>
    <recommendedName>
        <fullName evidence="4">phosphoglycolate phosphatase</fullName>
        <ecNumber evidence="4">3.1.3.18</ecNumber>
    </recommendedName>
</protein>
<reference evidence="6" key="1">
    <citation type="submission" date="2016-11" db="EMBL/GenBank/DDBJ databases">
        <authorList>
            <person name="Varghese N."/>
            <person name="Submissions S."/>
        </authorList>
    </citation>
    <scope>NUCLEOTIDE SEQUENCE [LARGE SCALE GENOMIC DNA]</scope>
    <source>
        <strain evidence="6">DSM 16219</strain>
    </source>
</reference>
<dbReference type="EMBL" id="FQZU01000049">
    <property type="protein sequence ID" value="SHL17008.1"/>
    <property type="molecule type" value="Genomic_DNA"/>
</dbReference>
<dbReference type="PANTHER" id="PTHR43434">
    <property type="entry name" value="PHOSPHOGLYCOLATE PHOSPHATASE"/>
    <property type="match status" value="1"/>
</dbReference>
<evidence type="ECO:0000256" key="4">
    <source>
        <dbReference type="ARBA" id="ARBA00013078"/>
    </source>
</evidence>
<evidence type="ECO:0000256" key="1">
    <source>
        <dbReference type="ARBA" id="ARBA00000830"/>
    </source>
</evidence>
<comment type="catalytic activity">
    <reaction evidence="1">
        <text>2-phosphoglycolate + H2O = glycolate + phosphate</text>
        <dbReference type="Rhea" id="RHEA:14369"/>
        <dbReference type="ChEBI" id="CHEBI:15377"/>
        <dbReference type="ChEBI" id="CHEBI:29805"/>
        <dbReference type="ChEBI" id="CHEBI:43474"/>
        <dbReference type="ChEBI" id="CHEBI:58033"/>
        <dbReference type="EC" id="3.1.3.18"/>
    </reaction>
</comment>
<gene>
    <name evidence="5" type="ORF">SAMN02745216_04740</name>
</gene>
<comment type="pathway">
    <text evidence="2">Organic acid metabolism; glycolate biosynthesis; glycolate from 2-phosphoglycolate: step 1/1.</text>
</comment>
<dbReference type="GO" id="GO:0008967">
    <property type="term" value="F:phosphoglycolate phosphatase activity"/>
    <property type="evidence" value="ECO:0007669"/>
    <property type="project" value="UniProtKB-EC"/>
</dbReference>
<keyword evidence="6" id="KW-1185">Reference proteome</keyword>
<evidence type="ECO:0000313" key="6">
    <source>
        <dbReference type="Proteomes" id="UP000183994"/>
    </source>
</evidence>
<dbReference type="InterPro" id="IPR006439">
    <property type="entry name" value="HAD-SF_hydro_IA"/>
</dbReference>
<evidence type="ECO:0000256" key="3">
    <source>
        <dbReference type="ARBA" id="ARBA00006171"/>
    </source>
</evidence>
<dbReference type="InterPro" id="IPR036412">
    <property type="entry name" value="HAD-like_sf"/>
</dbReference>